<feature type="signal peptide" evidence="6">
    <location>
        <begin position="1"/>
        <end position="28"/>
    </location>
</feature>
<feature type="compositionally biased region" description="Low complexity" evidence="4">
    <location>
        <begin position="25"/>
        <end position="39"/>
    </location>
</feature>
<dbReference type="PANTHER" id="PTHR36108">
    <property type="entry name" value="COLOSSIN-B-RELATED"/>
    <property type="match status" value="1"/>
</dbReference>
<evidence type="ECO:0000256" key="1">
    <source>
        <dbReference type="ARBA" id="ARBA00007257"/>
    </source>
</evidence>
<accession>A0ABW8H515</accession>
<keyword evidence="5" id="KW-0812">Transmembrane</keyword>
<gene>
    <name evidence="8" type="ORF">ACIQFM_06300</name>
</gene>
<feature type="region of interest" description="Disordered" evidence="4">
    <location>
        <begin position="229"/>
        <end position="291"/>
    </location>
</feature>
<dbReference type="Pfam" id="PF17802">
    <property type="entry name" value="SpaA"/>
    <property type="match status" value="2"/>
</dbReference>
<dbReference type="PANTHER" id="PTHR36108:SF13">
    <property type="entry name" value="COLOSSIN-B-RELATED"/>
    <property type="match status" value="1"/>
</dbReference>
<keyword evidence="5" id="KW-1133">Transmembrane helix</keyword>
<evidence type="ECO:0000256" key="2">
    <source>
        <dbReference type="ARBA" id="ARBA00022525"/>
    </source>
</evidence>
<evidence type="ECO:0000313" key="8">
    <source>
        <dbReference type="EMBL" id="MFJ6035851.1"/>
    </source>
</evidence>
<proteinExistence type="inferred from homology"/>
<dbReference type="SUPFAM" id="SSF49478">
    <property type="entry name" value="Cna protein B-type domain"/>
    <property type="match status" value="1"/>
</dbReference>
<keyword evidence="2" id="KW-0964">Secreted</keyword>
<dbReference type="Gene3D" id="2.60.40.10">
    <property type="entry name" value="Immunoglobulins"/>
    <property type="match status" value="2"/>
</dbReference>
<evidence type="ECO:0000256" key="3">
    <source>
        <dbReference type="ARBA" id="ARBA00022729"/>
    </source>
</evidence>
<feature type="compositionally biased region" description="Low complexity" evidence="4">
    <location>
        <begin position="263"/>
        <end position="291"/>
    </location>
</feature>
<dbReference type="Proteomes" id="UP001617907">
    <property type="component" value="Unassembled WGS sequence"/>
</dbReference>
<comment type="caution">
    <text evidence="8">The sequence shown here is derived from an EMBL/GenBank/DDBJ whole genome shotgun (WGS) entry which is preliminary data.</text>
</comment>
<keyword evidence="3 6" id="KW-0732">Signal</keyword>
<protein>
    <submittedName>
        <fullName evidence="8">SpaA isopeptide-forming pilin-related protein</fullName>
    </submittedName>
</protein>
<name>A0ABW8H515_9ACTN</name>
<feature type="region of interest" description="Disordered" evidence="4">
    <location>
        <begin position="25"/>
        <end position="53"/>
    </location>
</feature>
<dbReference type="RefSeq" id="WP_350890911.1">
    <property type="nucleotide sequence ID" value="NZ_JBEOTR010000012.1"/>
</dbReference>
<feature type="transmembrane region" description="Helical" evidence="5">
    <location>
        <begin position="300"/>
        <end position="319"/>
    </location>
</feature>
<dbReference type="InterPro" id="IPR013783">
    <property type="entry name" value="Ig-like_fold"/>
</dbReference>
<evidence type="ECO:0000256" key="5">
    <source>
        <dbReference type="SAM" id="Phobius"/>
    </source>
</evidence>
<feature type="domain" description="SpaA-like prealbumin fold" evidence="7">
    <location>
        <begin position="143"/>
        <end position="229"/>
    </location>
</feature>
<evidence type="ECO:0000259" key="7">
    <source>
        <dbReference type="Pfam" id="PF17802"/>
    </source>
</evidence>
<keyword evidence="9" id="KW-1185">Reference proteome</keyword>
<reference evidence="8 9" key="1">
    <citation type="submission" date="2024-10" db="EMBL/GenBank/DDBJ databases">
        <title>The Natural Products Discovery Center: Release of the First 8490 Sequenced Strains for Exploring Actinobacteria Biosynthetic Diversity.</title>
        <authorList>
            <person name="Kalkreuter E."/>
            <person name="Kautsar S.A."/>
            <person name="Yang D."/>
            <person name="Bader C.D."/>
            <person name="Teijaro C.N."/>
            <person name="Fluegel L."/>
            <person name="Davis C.M."/>
            <person name="Simpson J.R."/>
            <person name="Lauterbach L."/>
            <person name="Steele A.D."/>
            <person name="Gui C."/>
            <person name="Meng S."/>
            <person name="Li G."/>
            <person name="Viehrig K."/>
            <person name="Ye F."/>
            <person name="Su P."/>
            <person name="Kiefer A.F."/>
            <person name="Nichols A."/>
            <person name="Cepeda A.J."/>
            <person name="Yan W."/>
            <person name="Fan B."/>
            <person name="Jiang Y."/>
            <person name="Adhikari A."/>
            <person name="Zheng C.-J."/>
            <person name="Schuster L."/>
            <person name="Cowan T.M."/>
            <person name="Smanski M.J."/>
            <person name="Chevrette M.G."/>
            <person name="De Carvalho L.P.S."/>
            <person name="Shen B."/>
        </authorList>
    </citation>
    <scope>NUCLEOTIDE SEQUENCE [LARGE SCALE GENOMIC DNA]</scope>
    <source>
        <strain evidence="8 9">NPDC093086</strain>
    </source>
</reference>
<evidence type="ECO:0000313" key="9">
    <source>
        <dbReference type="Proteomes" id="UP001617907"/>
    </source>
</evidence>
<evidence type="ECO:0000256" key="4">
    <source>
        <dbReference type="SAM" id="MobiDB-lite"/>
    </source>
</evidence>
<keyword evidence="5" id="KW-0472">Membrane</keyword>
<feature type="domain" description="SpaA-like prealbumin fold" evidence="7">
    <location>
        <begin position="50"/>
        <end position="108"/>
    </location>
</feature>
<organism evidence="8 9">
    <name type="scientific">Streptomyces ardesiacus</name>
    <dbReference type="NCBI Taxonomy" id="285564"/>
    <lineage>
        <taxon>Bacteria</taxon>
        <taxon>Bacillati</taxon>
        <taxon>Actinomycetota</taxon>
        <taxon>Actinomycetes</taxon>
        <taxon>Kitasatosporales</taxon>
        <taxon>Streptomycetaceae</taxon>
        <taxon>Streptomyces</taxon>
    </lineage>
</organism>
<dbReference type="InterPro" id="IPR041033">
    <property type="entry name" value="SpaA_PFL_dom_1"/>
</dbReference>
<sequence length="335" mass="33691">MHARPVRSAVALAVAAAGTLTWAPAASAEPTEPTPSASAVPAETPAPDAGSVEITTKDTAGDVLPGAVFLLLDSAGQEAGSGRTDTQGKLTFPGLAPGVYRLKETASGSPLHDVVADQDVIVTPGSTTRLTITDPFKAAKVLLQARDDKTGKLLAGATVNIGSGDKTLLTLTTGSNGTASGKLAINSRTGSHFWAKQVKAPAGYNIYKPSKEFETKPGDPVTVTITNAKTATTLPPTEKPTAKPAQKPSDKPSPSQYGEDQDAPAPSASHTPTADETASSTPAPASAASLAHTGADATPWLIGSAGALIATGASAVAIARRRRTDNSTGDGSAES</sequence>
<dbReference type="EMBL" id="JBIVPC010000003">
    <property type="protein sequence ID" value="MFJ6035851.1"/>
    <property type="molecule type" value="Genomic_DNA"/>
</dbReference>
<evidence type="ECO:0000256" key="6">
    <source>
        <dbReference type="SAM" id="SignalP"/>
    </source>
</evidence>
<comment type="similarity">
    <text evidence="1">Belongs to the serine-aspartate repeat-containing protein (SDr) family.</text>
</comment>
<feature type="chain" id="PRO_5045145078" evidence="6">
    <location>
        <begin position="29"/>
        <end position="335"/>
    </location>
</feature>